<protein>
    <submittedName>
        <fullName evidence="2">Fimbrillin family protein</fullName>
    </submittedName>
</protein>
<dbReference type="RefSeq" id="WP_262435395.1">
    <property type="nucleotide sequence ID" value="NZ_JACRTF010000001.1"/>
</dbReference>
<gene>
    <name evidence="2" type="ORF">H8744_13805</name>
</gene>
<dbReference type="Proteomes" id="UP000651085">
    <property type="component" value="Unassembled WGS sequence"/>
</dbReference>
<dbReference type="Gene3D" id="2.60.40.2630">
    <property type="match status" value="1"/>
</dbReference>
<feature type="chain" id="PRO_5036955921" evidence="1">
    <location>
        <begin position="23"/>
        <end position="168"/>
    </location>
</feature>
<dbReference type="EMBL" id="JACRTF010000001">
    <property type="protein sequence ID" value="MBC8594300.1"/>
    <property type="molecule type" value="Genomic_DNA"/>
</dbReference>
<evidence type="ECO:0000256" key="1">
    <source>
        <dbReference type="SAM" id="SignalP"/>
    </source>
</evidence>
<evidence type="ECO:0000313" key="2">
    <source>
        <dbReference type="EMBL" id="MBC8594300.1"/>
    </source>
</evidence>
<evidence type="ECO:0000313" key="3">
    <source>
        <dbReference type="Proteomes" id="UP000651085"/>
    </source>
</evidence>
<keyword evidence="3" id="KW-1185">Reference proteome</keyword>
<proteinExistence type="predicted"/>
<dbReference type="AlphaFoldDB" id="A0A926IR73"/>
<organism evidence="2 3">
    <name type="scientific">Jilunia laotingensis</name>
    <dbReference type="NCBI Taxonomy" id="2763675"/>
    <lineage>
        <taxon>Bacteria</taxon>
        <taxon>Pseudomonadati</taxon>
        <taxon>Bacteroidota</taxon>
        <taxon>Bacteroidia</taxon>
        <taxon>Bacteroidales</taxon>
        <taxon>Bacteroidaceae</taxon>
        <taxon>Jilunia</taxon>
    </lineage>
</organism>
<reference evidence="2" key="1">
    <citation type="submission" date="2020-08" db="EMBL/GenBank/DDBJ databases">
        <title>Genome public.</title>
        <authorList>
            <person name="Liu C."/>
            <person name="Sun Q."/>
        </authorList>
    </citation>
    <scope>NUCLEOTIDE SEQUENCE</scope>
    <source>
        <strain evidence="2">N12</strain>
    </source>
</reference>
<keyword evidence="1" id="KW-0732">Signal</keyword>
<accession>A0A926IR73</accession>
<sequence length="168" mass="18242">MRKLFLCLVVLMLQAVYIVAHSQSAPSHGSLFRFIINRGEVFSANAPGELTELTLSGYFYTNDLWEGQLTPFKSANSVTLTGKAVINEYSAHLQTKVVSSLSLPSVVSPTGMFLTLVVDGVPMSVQLPYVNESDSWVAGFIYTYSVTVEGRGLTISGVTCSALTENNY</sequence>
<feature type="signal peptide" evidence="1">
    <location>
        <begin position="1"/>
        <end position="22"/>
    </location>
</feature>
<name>A0A926IR73_9BACT</name>
<comment type="caution">
    <text evidence="2">The sequence shown here is derived from an EMBL/GenBank/DDBJ whole genome shotgun (WGS) entry which is preliminary data.</text>
</comment>